<accession>A0A8S1YGH7</accession>
<dbReference type="EMBL" id="CAJJDO010000182">
    <property type="protein sequence ID" value="CAD8213606.1"/>
    <property type="molecule type" value="Genomic_DNA"/>
</dbReference>
<reference evidence="1" key="1">
    <citation type="submission" date="2021-01" db="EMBL/GenBank/DDBJ databases">
        <authorList>
            <consortium name="Genoscope - CEA"/>
            <person name="William W."/>
        </authorList>
    </citation>
    <scope>NUCLEOTIDE SEQUENCE</scope>
</reference>
<evidence type="ECO:0000313" key="1">
    <source>
        <dbReference type="EMBL" id="CAD8213606.1"/>
    </source>
</evidence>
<comment type="caution">
    <text evidence="1">The sequence shown here is derived from an EMBL/GenBank/DDBJ whole genome shotgun (WGS) entry which is preliminary data.</text>
</comment>
<dbReference type="Proteomes" id="UP000689195">
    <property type="component" value="Unassembled WGS sequence"/>
</dbReference>
<organism evidence="1 2">
    <name type="scientific">Paramecium pentaurelia</name>
    <dbReference type="NCBI Taxonomy" id="43138"/>
    <lineage>
        <taxon>Eukaryota</taxon>
        <taxon>Sar</taxon>
        <taxon>Alveolata</taxon>
        <taxon>Ciliophora</taxon>
        <taxon>Intramacronucleata</taxon>
        <taxon>Oligohymenophorea</taxon>
        <taxon>Peniculida</taxon>
        <taxon>Parameciidae</taxon>
        <taxon>Paramecium</taxon>
    </lineage>
</organism>
<protein>
    <submittedName>
        <fullName evidence="1">Uncharacterized protein</fullName>
    </submittedName>
</protein>
<gene>
    <name evidence="1" type="ORF">PPENT_87.1.T1820006</name>
</gene>
<keyword evidence="2" id="KW-1185">Reference proteome</keyword>
<evidence type="ECO:0000313" key="2">
    <source>
        <dbReference type="Proteomes" id="UP000689195"/>
    </source>
</evidence>
<dbReference type="AlphaFoldDB" id="A0A8S1YGH7"/>
<sequence>MNHYNLSQNHNIISKQWNPQIQLDLLYQSINRQKSNDISAKEFDQHKTPFLSQICNNHNKEIILLMLIILNLNLVDWHVQNVFKKILFNILVQKKQIICGILLQDNQKIQFQNIISEEKKHLKWLQKKLNNQKIIIIIHYQKCCPNQKQQRVFRLPQIRKQIHFYLDEKQIEKMIDLLIQQDKNQNILQKQKKQDRLDKLFYQNVKSKLETLIKHDLLCKQQLMTILQDQQDNSDLGNKADIQITPEIHEFISKCQLQEQCLQIQNESVDLQIELQKEAQQLQQKGQLEQFIQFEVKNDTEDLKSSFLQQQYKQYQIISEK</sequence>
<proteinExistence type="predicted"/>
<name>A0A8S1YGH7_9CILI</name>